<dbReference type="RefSeq" id="WP_231005654.1">
    <property type="nucleotide sequence ID" value="NZ_JAJNEC010000005.1"/>
</dbReference>
<gene>
    <name evidence="1" type="ORF">LQ567_15710</name>
</gene>
<dbReference type="Proteomes" id="UP001199816">
    <property type="component" value="Unassembled WGS sequence"/>
</dbReference>
<sequence length="124" mass="14371">MTEPILDDTEPQYNNLDYLRELLGDDIDAVNDIVTEIKVQWNEDRLRLEQTFRENDMAEARRLLHRIKSTFSPLGAGHVLYRVVANGGEAFLKKRGILAEDQDYWDTFLKSVDGMVQDLQNEAE</sequence>
<name>A0ABS8PT38_9BACT</name>
<reference evidence="1 2" key="1">
    <citation type="submission" date="2021-11" db="EMBL/GenBank/DDBJ databases">
        <title>Genomic of Niabella pedocola.</title>
        <authorList>
            <person name="Wu T."/>
        </authorList>
    </citation>
    <scope>NUCLEOTIDE SEQUENCE [LARGE SCALE GENOMIC DNA]</scope>
    <source>
        <strain evidence="1 2">JCM 31011</strain>
    </source>
</reference>
<protein>
    <recommendedName>
        <fullName evidence="3">HPt domain-containing protein</fullName>
    </recommendedName>
</protein>
<dbReference type="Gene3D" id="1.20.120.160">
    <property type="entry name" value="HPT domain"/>
    <property type="match status" value="1"/>
</dbReference>
<keyword evidence="2" id="KW-1185">Reference proteome</keyword>
<dbReference type="SUPFAM" id="SSF47226">
    <property type="entry name" value="Histidine-containing phosphotransfer domain, HPT domain"/>
    <property type="match status" value="1"/>
</dbReference>
<evidence type="ECO:0000313" key="2">
    <source>
        <dbReference type="Proteomes" id="UP001199816"/>
    </source>
</evidence>
<dbReference type="InterPro" id="IPR036641">
    <property type="entry name" value="HPT_dom_sf"/>
</dbReference>
<accession>A0ABS8PT38</accession>
<evidence type="ECO:0000313" key="1">
    <source>
        <dbReference type="EMBL" id="MCD2424227.1"/>
    </source>
</evidence>
<proteinExistence type="predicted"/>
<evidence type="ECO:0008006" key="3">
    <source>
        <dbReference type="Google" id="ProtNLM"/>
    </source>
</evidence>
<dbReference type="EMBL" id="JAJNEC010000005">
    <property type="protein sequence ID" value="MCD2424227.1"/>
    <property type="molecule type" value="Genomic_DNA"/>
</dbReference>
<comment type="caution">
    <text evidence="1">The sequence shown here is derived from an EMBL/GenBank/DDBJ whole genome shotgun (WGS) entry which is preliminary data.</text>
</comment>
<organism evidence="1 2">
    <name type="scientific">Niabella pedocola</name>
    <dbReference type="NCBI Taxonomy" id="1752077"/>
    <lineage>
        <taxon>Bacteria</taxon>
        <taxon>Pseudomonadati</taxon>
        <taxon>Bacteroidota</taxon>
        <taxon>Chitinophagia</taxon>
        <taxon>Chitinophagales</taxon>
        <taxon>Chitinophagaceae</taxon>
        <taxon>Niabella</taxon>
    </lineage>
</organism>